<protein>
    <submittedName>
        <fullName evidence="3">HAD-IIA family hydrolase</fullName>
    </submittedName>
</protein>
<dbReference type="InterPro" id="IPR006357">
    <property type="entry name" value="HAD-SF_hydro_IIA"/>
</dbReference>
<dbReference type="PROSITE" id="PS00893">
    <property type="entry name" value="NUDIX_BOX"/>
    <property type="match status" value="1"/>
</dbReference>
<dbReference type="InterPro" id="IPR020476">
    <property type="entry name" value="Nudix_hydrolase"/>
</dbReference>
<dbReference type="SUPFAM" id="SSF55811">
    <property type="entry name" value="Nudix"/>
    <property type="match status" value="1"/>
</dbReference>
<name>A0ABW4C908_9BACL</name>
<dbReference type="NCBIfam" id="TIGR01460">
    <property type="entry name" value="HAD-SF-IIA"/>
    <property type="match status" value="1"/>
</dbReference>
<dbReference type="InterPro" id="IPR000086">
    <property type="entry name" value="NUDIX_hydrolase_dom"/>
</dbReference>
<dbReference type="Proteomes" id="UP001597282">
    <property type="component" value="Unassembled WGS sequence"/>
</dbReference>
<dbReference type="Pfam" id="PF13242">
    <property type="entry name" value="Hydrolase_like"/>
    <property type="match status" value="1"/>
</dbReference>
<comment type="caution">
    <text evidence="3">The sequence shown here is derived from an EMBL/GenBank/DDBJ whole genome shotgun (WGS) entry which is preliminary data.</text>
</comment>
<keyword evidence="1 3" id="KW-0378">Hydrolase</keyword>
<evidence type="ECO:0000259" key="2">
    <source>
        <dbReference type="PROSITE" id="PS51462"/>
    </source>
</evidence>
<dbReference type="RefSeq" id="WP_380164625.1">
    <property type="nucleotide sequence ID" value="NZ_JBHTNU010000007.1"/>
</dbReference>
<dbReference type="InterPro" id="IPR020084">
    <property type="entry name" value="NUDIX_hydrolase_CS"/>
</dbReference>
<feature type="domain" description="Nudix hydrolase" evidence="2">
    <location>
        <begin position="276"/>
        <end position="409"/>
    </location>
</feature>
<dbReference type="PROSITE" id="PS51462">
    <property type="entry name" value="NUDIX"/>
    <property type="match status" value="1"/>
</dbReference>
<dbReference type="SUPFAM" id="SSF56784">
    <property type="entry name" value="HAD-like"/>
    <property type="match status" value="1"/>
</dbReference>
<dbReference type="PANTHER" id="PTHR19288">
    <property type="entry name" value="4-NITROPHENYLPHOSPHATASE-RELATED"/>
    <property type="match status" value="1"/>
</dbReference>
<gene>
    <name evidence="3" type="ORF">ACFQ4Y_08640</name>
</gene>
<keyword evidence="4" id="KW-1185">Reference proteome</keyword>
<proteinExistence type="predicted"/>
<dbReference type="InterPro" id="IPR036412">
    <property type="entry name" value="HAD-like_sf"/>
</dbReference>
<dbReference type="PRINTS" id="PR00502">
    <property type="entry name" value="NUDIXFAMILY"/>
</dbReference>
<sequence length="416" mass="46191">MEPTKLFDAFDVFLFDLDGVIYVGPKALPGAVKVLKQLRSRGKTIRFLTNNPCMTRRQTVVRLNRLGIEALEDEVISSGWATAKHLQEQQVGSVYVLGDEHLKQECRDVGLDIVEVNDAEAVVVGWSDDLRLRDLQSAVTRIADGASFIATNGDGSCPGPDGPRTAVGTVVEAIRMASGKSPYIVGKPHPYMFQKALQHVEKSRAIMFGDTPDTDIVGAHRIGISAILISSEPYAGYSSVQDYRKPDAVIPHLRKLLDEEIRLERWVPPDFPWPDDIKPGVAGIVMDERGRVLLMRRADNGCWAVPSGHVERGESVEEAIVREIREETGLQVEVKRLIGLYSDPKSQVFTYRNGATAQFVTACFRCERVGGALVTTGDETLDVNYFEVDRLPEPILKMHPDWIEDAFAGESFRIFP</sequence>
<evidence type="ECO:0000313" key="4">
    <source>
        <dbReference type="Proteomes" id="UP001597282"/>
    </source>
</evidence>
<dbReference type="PANTHER" id="PTHR19288:SF46">
    <property type="entry name" value="HALOACID DEHALOGENASE-LIKE HYDROLASE DOMAIN-CONTAINING PROTEIN 2"/>
    <property type="match status" value="1"/>
</dbReference>
<dbReference type="GO" id="GO:0016787">
    <property type="term" value="F:hydrolase activity"/>
    <property type="evidence" value="ECO:0007669"/>
    <property type="project" value="UniProtKB-KW"/>
</dbReference>
<organism evidence="3 4">
    <name type="scientific">Kroppenstedtia sanguinis</name>
    <dbReference type="NCBI Taxonomy" id="1380684"/>
    <lineage>
        <taxon>Bacteria</taxon>
        <taxon>Bacillati</taxon>
        <taxon>Bacillota</taxon>
        <taxon>Bacilli</taxon>
        <taxon>Bacillales</taxon>
        <taxon>Thermoactinomycetaceae</taxon>
        <taxon>Kroppenstedtia</taxon>
    </lineage>
</organism>
<evidence type="ECO:0000313" key="3">
    <source>
        <dbReference type="EMBL" id="MFD1427003.1"/>
    </source>
</evidence>
<evidence type="ECO:0000256" key="1">
    <source>
        <dbReference type="ARBA" id="ARBA00022801"/>
    </source>
</evidence>
<dbReference type="Gene3D" id="3.90.79.10">
    <property type="entry name" value="Nucleoside Triphosphate Pyrophosphohydrolase"/>
    <property type="match status" value="1"/>
</dbReference>
<dbReference type="InterPro" id="IPR023214">
    <property type="entry name" value="HAD_sf"/>
</dbReference>
<dbReference type="InterPro" id="IPR015797">
    <property type="entry name" value="NUDIX_hydrolase-like_dom_sf"/>
</dbReference>
<dbReference type="EMBL" id="JBHTNU010000007">
    <property type="protein sequence ID" value="MFD1427003.1"/>
    <property type="molecule type" value="Genomic_DNA"/>
</dbReference>
<dbReference type="Gene3D" id="3.40.50.1000">
    <property type="entry name" value="HAD superfamily/HAD-like"/>
    <property type="match status" value="2"/>
</dbReference>
<reference evidence="4" key="1">
    <citation type="journal article" date="2019" name="Int. J. Syst. Evol. Microbiol.">
        <title>The Global Catalogue of Microorganisms (GCM) 10K type strain sequencing project: providing services to taxonomists for standard genome sequencing and annotation.</title>
        <authorList>
            <consortium name="The Broad Institute Genomics Platform"/>
            <consortium name="The Broad Institute Genome Sequencing Center for Infectious Disease"/>
            <person name="Wu L."/>
            <person name="Ma J."/>
        </authorList>
    </citation>
    <scope>NUCLEOTIDE SEQUENCE [LARGE SCALE GENOMIC DNA]</scope>
    <source>
        <strain evidence="4">S1</strain>
    </source>
</reference>
<dbReference type="Pfam" id="PF13344">
    <property type="entry name" value="Hydrolase_6"/>
    <property type="match status" value="1"/>
</dbReference>
<accession>A0ABW4C908</accession>
<dbReference type="Pfam" id="PF00293">
    <property type="entry name" value="NUDIX"/>
    <property type="match status" value="1"/>
</dbReference>